<dbReference type="GO" id="GO:0004177">
    <property type="term" value="F:aminopeptidase activity"/>
    <property type="evidence" value="ECO:0007669"/>
    <property type="project" value="UniProtKB-UniRule"/>
</dbReference>
<dbReference type="GO" id="GO:0005737">
    <property type="term" value="C:cytoplasm"/>
    <property type="evidence" value="ECO:0007669"/>
    <property type="project" value="UniProtKB-SubCell"/>
</dbReference>
<evidence type="ECO:0000256" key="10">
    <source>
        <dbReference type="RuleBase" id="RU003421"/>
    </source>
</evidence>
<feature type="active site" evidence="9">
    <location>
        <position position="276"/>
    </location>
</feature>
<dbReference type="PANTHER" id="PTHR43722">
    <property type="entry name" value="PROLINE IMINOPEPTIDASE"/>
    <property type="match status" value="1"/>
</dbReference>
<organism evidence="12 13">
    <name type="scientific">Capsaspora owczarzaki (strain ATCC 30864)</name>
    <dbReference type="NCBI Taxonomy" id="595528"/>
    <lineage>
        <taxon>Eukaryota</taxon>
        <taxon>Filasterea</taxon>
        <taxon>Capsaspora</taxon>
    </lineage>
</organism>
<evidence type="ECO:0000256" key="3">
    <source>
        <dbReference type="ARBA" id="ARBA00010088"/>
    </source>
</evidence>
<keyword evidence="7 8" id="KW-0378">Hydrolase</keyword>
<evidence type="ECO:0000256" key="1">
    <source>
        <dbReference type="ARBA" id="ARBA00001585"/>
    </source>
</evidence>
<keyword evidence="6 8" id="KW-0645">Protease</keyword>
<protein>
    <recommendedName>
        <fullName evidence="8 10">Proline iminopeptidase</fullName>
        <shortName evidence="8">PIP</shortName>
        <ecNumber evidence="8 10">3.4.11.5</ecNumber>
    </recommendedName>
    <alternativeName>
        <fullName evidence="8">Prolyl aminopeptidase</fullName>
    </alternativeName>
</protein>
<dbReference type="InterPro" id="IPR005944">
    <property type="entry name" value="Pro_iminopeptidase"/>
</dbReference>
<dbReference type="SUPFAM" id="SSF53474">
    <property type="entry name" value="alpha/beta-Hydrolases"/>
    <property type="match status" value="1"/>
</dbReference>
<keyword evidence="13" id="KW-1185">Reference proteome</keyword>
<comment type="subcellular location">
    <subcellularLocation>
        <location evidence="2 8">Cytoplasm</location>
    </subcellularLocation>
</comment>
<name>A0A0D2X245_CAPO3</name>
<dbReference type="PhylomeDB" id="A0A0D2X245"/>
<keyword evidence="4 8" id="KW-0031">Aminopeptidase</keyword>
<dbReference type="InterPro" id="IPR029058">
    <property type="entry name" value="AB_hydrolase_fold"/>
</dbReference>
<evidence type="ECO:0000256" key="8">
    <source>
        <dbReference type="PIRNR" id="PIRNR006431"/>
    </source>
</evidence>
<dbReference type="GO" id="GO:0006508">
    <property type="term" value="P:proteolysis"/>
    <property type="evidence" value="ECO:0007669"/>
    <property type="project" value="UniProtKB-KW"/>
</dbReference>
<dbReference type="RefSeq" id="XP_004363815.1">
    <property type="nucleotide sequence ID" value="XM_004363758.2"/>
</dbReference>
<feature type="active site" description="Proton donor" evidence="9">
    <location>
        <position position="304"/>
    </location>
</feature>
<dbReference type="EC" id="3.4.11.5" evidence="8 10"/>
<gene>
    <name evidence="12" type="ORF">CAOG_002976</name>
</gene>
<dbReference type="PRINTS" id="PR00111">
    <property type="entry name" value="ABHYDROLASE"/>
</dbReference>
<dbReference type="STRING" id="595528.A0A0D2X245"/>
<reference evidence="13" key="1">
    <citation type="submission" date="2011-02" db="EMBL/GenBank/DDBJ databases">
        <title>The Genome Sequence of Capsaspora owczarzaki ATCC 30864.</title>
        <authorList>
            <person name="Russ C."/>
            <person name="Cuomo C."/>
            <person name="Burger G."/>
            <person name="Gray M.W."/>
            <person name="Holland P.W.H."/>
            <person name="King N."/>
            <person name="Lang F.B.F."/>
            <person name="Roger A.J."/>
            <person name="Ruiz-Trillo I."/>
            <person name="Young S.K."/>
            <person name="Zeng Q."/>
            <person name="Gargeya S."/>
            <person name="Alvarado L."/>
            <person name="Berlin A."/>
            <person name="Chapman S.B."/>
            <person name="Chen Z."/>
            <person name="Freedman E."/>
            <person name="Gellesch M."/>
            <person name="Goldberg J."/>
            <person name="Griggs A."/>
            <person name="Gujja S."/>
            <person name="Heilman E."/>
            <person name="Heiman D."/>
            <person name="Howarth C."/>
            <person name="Mehta T."/>
            <person name="Neiman D."/>
            <person name="Pearson M."/>
            <person name="Roberts A."/>
            <person name="Saif S."/>
            <person name="Shea T."/>
            <person name="Shenoy N."/>
            <person name="Sisk P."/>
            <person name="Stolte C."/>
            <person name="Sykes S."/>
            <person name="White J."/>
            <person name="Yandava C."/>
            <person name="Haas B."/>
            <person name="Nusbaum C."/>
            <person name="Birren B."/>
        </authorList>
    </citation>
    <scope>NUCLEOTIDE SEQUENCE</scope>
    <source>
        <strain evidence="13">ATCC 30864</strain>
    </source>
</reference>
<dbReference type="InterPro" id="IPR000073">
    <property type="entry name" value="AB_hydrolase_1"/>
</dbReference>
<dbReference type="InterPro" id="IPR002410">
    <property type="entry name" value="Peptidase_S33"/>
</dbReference>
<proteinExistence type="inferred from homology"/>
<dbReference type="PRINTS" id="PR00793">
    <property type="entry name" value="PROAMNOPTASE"/>
</dbReference>
<accession>A0A0D2X245</accession>
<comment type="catalytic activity">
    <reaction evidence="1 8 10">
        <text>Release of N-terminal proline from a peptide.</text>
        <dbReference type="EC" id="3.4.11.5"/>
    </reaction>
</comment>
<dbReference type="EMBL" id="KE346363">
    <property type="protein sequence ID" value="KJE91919.1"/>
    <property type="molecule type" value="Genomic_DNA"/>
</dbReference>
<dbReference type="Gene3D" id="3.40.50.1820">
    <property type="entry name" value="alpha/beta hydrolase"/>
    <property type="match status" value="1"/>
</dbReference>
<dbReference type="Proteomes" id="UP000008743">
    <property type="component" value="Unassembled WGS sequence"/>
</dbReference>
<evidence type="ECO:0000256" key="7">
    <source>
        <dbReference type="ARBA" id="ARBA00022801"/>
    </source>
</evidence>
<dbReference type="eggNOG" id="ENOG502QPPY">
    <property type="taxonomic scope" value="Eukaryota"/>
</dbReference>
<dbReference type="Pfam" id="PF00561">
    <property type="entry name" value="Abhydrolase_1"/>
    <property type="match status" value="1"/>
</dbReference>
<dbReference type="PANTHER" id="PTHR43722:SF1">
    <property type="entry name" value="PROLINE IMINOPEPTIDASE"/>
    <property type="match status" value="1"/>
</dbReference>
<evidence type="ECO:0000259" key="11">
    <source>
        <dbReference type="Pfam" id="PF00561"/>
    </source>
</evidence>
<evidence type="ECO:0000256" key="5">
    <source>
        <dbReference type="ARBA" id="ARBA00022490"/>
    </source>
</evidence>
<sequence length="325" mass="36835">MSSAAIPGSPRRAFYPPIHCYNEGTLEVSETHKLYYEQSGNPTGKPVVYLHGGPGGGTSAGDRCYFDPAVYRIVLFDQRGAGKSTPPACLEQNTTWDLVQDIEKLRTHLGIDKWVVFGGSWGSTLALAYAETHPDRVKALVLRGIFTLRRKELVFFYQEGADMIYADHFEKYKNEIPEGERGDLISAYYRRLTHPDKNVQMKAAKVWATWECATSKLFIDQEMLAKAENDDWAVKFARIECHYFVNGGFFNSDTYLLDNVDKIRHIPTTIVQGRYDIVCPMNTAWELHKRFPEADFHIVPDAGHSAKEPGITALLLEATDKYRDL</sequence>
<evidence type="ECO:0000313" key="13">
    <source>
        <dbReference type="Proteomes" id="UP000008743"/>
    </source>
</evidence>
<evidence type="ECO:0000256" key="4">
    <source>
        <dbReference type="ARBA" id="ARBA00022438"/>
    </source>
</evidence>
<keyword evidence="5 8" id="KW-0963">Cytoplasm</keyword>
<evidence type="ECO:0000313" key="12">
    <source>
        <dbReference type="EMBL" id="KJE91919.1"/>
    </source>
</evidence>
<evidence type="ECO:0000256" key="2">
    <source>
        <dbReference type="ARBA" id="ARBA00004496"/>
    </source>
</evidence>
<feature type="domain" description="AB hydrolase-1" evidence="11">
    <location>
        <begin position="45"/>
        <end position="306"/>
    </location>
</feature>
<dbReference type="OrthoDB" id="10249433at2759"/>
<evidence type="ECO:0000256" key="6">
    <source>
        <dbReference type="ARBA" id="ARBA00022670"/>
    </source>
</evidence>
<dbReference type="PIRSF" id="PIRSF006431">
    <property type="entry name" value="Pept_S33"/>
    <property type="match status" value="1"/>
</dbReference>
<evidence type="ECO:0000256" key="9">
    <source>
        <dbReference type="PIRSR" id="PIRSR006431-1"/>
    </source>
</evidence>
<dbReference type="OMA" id="ELRWFYQ"/>
<dbReference type="InParanoid" id="A0A0D2X245"/>
<dbReference type="AlphaFoldDB" id="A0A0D2X245"/>
<comment type="similarity">
    <text evidence="3 8 10">Belongs to the peptidase S33 family.</text>
</comment>
<dbReference type="NCBIfam" id="TIGR01249">
    <property type="entry name" value="pro_imino_pep_1"/>
    <property type="match status" value="1"/>
</dbReference>
<feature type="active site" description="Nucleophile" evidence="9">
    <location>
        <position position="120"/>
    </location>
</feature>